<keyword evidence="12" id="KW-1015">Disulfide bond</keyword>
<keyword evidence="23" id="KW-1185">Reference proteome</keyword>
<dbReference type="Gene3D" id="2.90.10.10">
    <property type="entry name" value="Bulb-type lectin domain"/>
    <property type="match status" value="2"/>
</dbReference>
<evidence type="ECO:0000256" key="10">
    <source>
        <dbReference type="ARBA" id="ARBA00022989"/>
    </source>
</evidence>
<dbReference type="SUPFAM" id="SSF56112">
    <property type="entry name" value="Protein kinase-like (PK-like)"/>
    <property type="match status" value="1"/>
</dbReference>
<evidence type="ECO:0000256" key="19">
    <source>
        <dbReference type="SAM" id="Phobius"/>
    </source>
</evidence>
<evidence type="ECO:0000259" key="21">
    <source>
        <dbReference type="PROSITE" id="PS50927"/>
    </source>
</evidence>
<dbReference type="PROSITE" id="PS50011">
    <property type="entry name" value="PROTEIN_KINASE_DOM"/>
    <property type="match status" value="1"/>
</dbReference>
<keyword evidence="8 17" id="KW-0418">Kinase</keyword>
<feature type="transmembrane region" description="Helical" evidence="19">
    <location>
        <begin position="479"/>
        <end position="503"/>
    </location>
</feature>
<dbReference type="GO" id="GO:0016020">
    <property type="term" value="C:membrane"/>
    <property type="evidence" value="ECO:0007669"/>
    <property type="project" value="UniProtKB-SubCell"/>
</dbReference>
<proteinExistence type="inferred from homology"/>
<name>A0A5J5B9C2_9ASTE</name>
<feature type="domain" description="Bulb-type lectin" evidence="21">
    <location>
        <begin position="42"/>
        <end position="171"/>
    </location>
</feature>
<dbReference type="PANTHER" id="PTHR47974">
    <property type="entry name" value="OS07G0415500 PROTEIN"/>
    <property type="match status" value="1"/>
</dbReference>
<dbReference type="Proteomes" id="UP000325577">
    <property type="component" value="Linkage Group LG15"/>
</dbReference>
<dbReference type="Pfam" id="PF01453">
    <property type="entry name" value="B_lectin"/>
    <property type="match status" value="1"/>
</dbReference>
<dbReference type="CDD" id="cd00028">
    <property type="entry name" value="B_lectin"/>
    <property type="match status" value="1"/>
</dbReference>
<dbReference type="GO" id="GO:0106310">
    <property type="term" value="F:protein serine kinase activity"/>
    <property type="evidence" value="ECO:0007669"/>
    <property type="project" value="RHEA"/>
</dbReference>
<dbReference type="OrthoDB" id="619632at2759"/>
<evidence type="ECO:0000256" key="18">
    <source>
        <dbReference type="PROSITE-ProRule" id="PRU10141"/>
    </source>
</evidence>
<dbReference type="PROSITE" id="PS00107">
    <property type="entry name" value="PROTEIN_KINASE_ATP"/>
    <property type="match status" value="1"/>
</dbReference>
<keyword evidence="4 17" id="KW-0808">Transferase</keyword>
<gene>
    <name evidence="22" type="ORF">F0562_027619</name>
</gene>
<dbReference type="SMART" id="SM00108">
    <property type="entry name" value="B_lectin"/>
    <property type="match status" value="1"/>
</dbReference>
<dbReference type="CDD" id="cd14066">
    <property type="entry name" value="STKc_IRAK"/>
    <property type="match status" value="1"/>
</dbReference>
<accession>A0A5J5B9C2</accession>
<dbReference type="InterPro" id="IPR008271">
    <property type="entry name" value="Ser/Thr_kinase_AS"/>
</dbReference>
<dbReference type="InterPro" id="IPR017441">
    <property type="entry name" value="Protein_kinase_ATP_BS"/>
</dbReference>
<evidence type="ECO:0000256" key="2">
    <source>
        <dbReference type="ARBA" id="ARBA00022527"/>
    </source>
</evidence>
<evidence type="ECO:0000256" key="5">
    <source>
        <dbReference type="ARBA" id="ARBA00022692"/>
    </source>
</evidence>
<keyword evidence="7 17" id="KW-0547">Nucleotide-binding</keyword>
<keyword evidence="5 19" id="KW-0812">Transmembrane</keyword>
<evidence type="ECO:0000256" key="1">
    <source>
        <dbReference type="ARBA" id="ARBA00004479"/>
    </source>
</evidence>
<dbReference type="InterPro" id="IPR000858">
    <property type="entry name" value="S_locus_glycoprot_dom"/>
</dbReference>
<keyword evidence="10 19" id="KW-1133">Transmembrane helix</keyword>
<keyword evidence="14" id="KW-0325">Glycoprotein</keyword>
<evidence type="ECO:0000256" key="17">
    <source>
        <dbReference type="PIRNR" id="PIRNR000641"/>
    </source>
</evidence>
<evidence type="ECO:0000256" key="11">
    <source>
        <dbReference type="ARBA" id="ARBA00023136"/>
    </source>
</evidence>
<dbReference type="Gene3D" id="1.10.510.10">
    <property type="entry name" value="Transferase(Phosphotransferase) domain 1"/>
    <property type="match status" value="1"/>
</dbReference>
<evidence type="ECO:0000256" key="15">
    <source>
        <dbReference type="ARBA" id="ARBA00047899"/>
    </source>
</evidence>
<dbReference type="SUPFAM" id="SSF51110">
    <property type="entry name" value="alpha-D-mannose-specific plant lectins"/>
    <property type="match status" value="1"/>
</dbReference>
<keyword evidence="3" id="KW-0245">EGF-like domain</keyword>
<comment type="similarity">
    <text evidence="17">Belongs to the protein kinase superfamily. Ser/Thr protein kinase family.</text>
</comment>
<dbReference type="InterPro" id="IPR011009">
    <property type="entry name" value="Kinase-like_dom_sf"/>
</dbReference>
<dbReference type="InterPro" id="IPR001480">
    <property type="entry name" value="Bulb-type_lectin_dom"/>
</dbReference>
<sequence>MRLLFYGRCQQLSLDVSDSRIQHFSWPSQLSSWSCCLMNMSSFLLHVVSTLRRGSSLSVEIANDVLISPNGVFLAGYHRVGDNAFCFAIWFKKSSGPTLVWMANRDNPVNGKGSKLTLLKDGNLILTDAGRNTLWTTGTNSSAASVQLHLHDTGNLVLSTSEDDHTLWQSFDSPTNTLLPQQPLTRYKTLVSSRSQTNYSSGFYKLSFDNDNVLILLYDGPEVSSIYWPDPWLLSWDTDRTTFNNSKIAVFDTSGYFSSSDHLQFSSADYGWGPQRRLTLDFDGNLRLYSLDEMTGNWTVTWQAMADPCKVHGLCGPNSICGYGSGAGRGCSCLPGYKVKNPKDWSNGCELEFNTSSNDHKAIFLSVRNIELYGYEYDFFKNNTLESCKMKCSQSSICKGFLFKFEEGIYNCYPKSLLLNGKSYPYLLGTLYVKLNVSTKGLISSNEPGQEIKLNCSGEDSEKLDREYRKKGEGRFLKFFVFFTYGIGSFELLLVFVVCWVMFSGRKDSSAGMQGYLLAATGFRKFTYGELRKATRGFRDEIGRGGGGVVHKGVLSDGRVAAIKRLNEANQGEQEFLAEVSTIGRINHMNLIEMWGYCAEGRRRLLVYELMERGSLAQNLHSHTLDWKKRFEIAVGTAKGLAYLHEECLEWILHCDIKPENILLDFNYQPKVSDFGLAKLLNRGGDCNLVISRMRGTRGYMAPEWVFNRPITSKVDVYSYGIVVLEMVTGRSPINVQDAVGEEGETEDTRLVAWVREKMHGTAENASWIEEIIDPAMESGYDMGRMEILVRVALQCAEEDEDARPTMSQVLEMLLRHEE</sequence>
<evidence type="ECO:0000256" key="9">
    <source>
        <dbReference type="ARBA" id="ARBA00022840"/>
    </source>
</evidence>
<dbReference type="GO" id="GO:0048544">
    <property type="term" value="P:recognition of pollen"/>
    <property type="evidence" value="ECO:0007669"/>
    <property type="project" value="InterPro"/>
</dbReference>
<dbReference type="PANTHER" id="PTHR47974:SF3">
    <property type="entry name" value="RECEPTOR-LIKE SERINE_THREONINE-PROTEIN KINASE"/>
    <property type="match status" value="1"/>
</dbReference>
<evidence type="ECO:0000259" key="20">
    <source>
        <dbReference type="PROSITE" id="PS50011"/>
    </source>
</evidence>
<dbReference type="SMART" id="SM00220">
    <property type="entry name" value="S_TKc"/>
    <property type="match status" value="1"/>
</dbReference>
<comment type="catalytic activity">
    <reaction evidence="15 17">
        <text>L-threonyl-[protein] + ATP = O-phospho-L-threonyl-[protein] + ADP + H(+)</text>
        <dbReference type="Rhea" id="RHEA:46608"/>
        <dbReference type="Rhea" id="RHEA-COMP:11060"/>
        <dbReference type="Rhea" id="RHEA-COMP:11605"/>
        <dbReference type="ChEBI" id="CHEBI:15378"/>
        <dbReference type="ChEBI" id="CHEBI:30013"/>
        <dbReference type="ChEBI" id="CHEBI:30616"/>
        <dbReference type="ChEBI" id="CHEBI:61977"/>
        <dbReference type="ChEBI" id="CHEBI:456216"/>
        <dbReference type="EC" id="2.7.11.1"/>
    </reaction>
</comment>
<evidence type="ECO:0000256" key="12">
    <source>
        <dbReference type="ARBA" id="ARBA00023157"/>
    </source>
</evidence>
<feature type="domain" description="Protein kinase" evidence="20">
    <location>
        <begin position="536"/>
        <end position="819"/>
    </location>
</feature>
<dbReference type="FunFam" id="1.10.510.10:FF:000302">
    <property type="entry name" value="Serine/threonine-protein kinase"/>
    <property type="match status" value="1"/>
</dbReference>
<dbReference type="FunFam" id="3.30.200.20:FF:000059">
    <property type="entry name" value="S-receptor-like serine/threonine-protein kinase"/>
    <property type="match status" value="1"/>
</dbReference>
<evidence type="ECO:0000256" key="6">
    <source>
        <dbReference type="ARBA" id="ARBA00022729"/>
    </source>
</evidence>
<organism evidence="22 23">
    <name type="scientific">Nyssa sinensis</name>
    <dbReference type="NCBI Taxonomy" id="561372"/>
    <lineage>
        <taxon>Eukaryota</taxon>
        <taxon>Viridiplantae</taxon>
        <taxon>Streptophyta</taxon>
        <taxon>Embryophyta</taxon>
        <taxon>Tracheophyta</taxon>
        <taxon>Spermatophyta</taxon>
        <taxon>Magnoliopsida</taxon>
        <taxon>eudicotyledons</taxon>
        <taxon>Gunneridae</taxon>
        <taxon>Pentapetalae</taxon>
        <taxon>asterids</taxon>
        <taxon>Cornales</taxon>
        <taxon>Nyssaceae</taxon>
        <taxon>Nyssa</taxon>
    </lineage>
</organism>
<protein>
    <recommendedName>
        <fullName evidence="17">Receptor-like serine/threonine-protein kinase</fullName>
        <ecNumber evidence="17">2.7.11.1</ecNumber>
    </recommendedName>
</protein>
<dbReference type="InterPro" id="IPR000719">
    <property type="entry name" value="Prot_kinase_dom"/>
</dbReference>
<evidence type="ECO:0000313" key="23">
    <source>
        <dbReference type="Proteomes" id="UP000325577"/>
    </source>
</evidence>
<comment type="subcellular location">
    <subcellularLocation>
        <location evidence="1">Membrane</location>
        <topology evidence="1">Single-pass type I membrane protein</topology>
    </subcellularLocation>
</comment>
<evidence type="ECO:0000256" key="14">
    <source>
        <dbReference type="ARBA" id="ARBA00023180"/>
    </source>
</evidence>
<dbReference type="InterPro" id="IPR036426">
    <property type="entry name" value="Bulb-type_lectin_dom_sf"/>
</dbReference>
<dbReference type="GO" id="GO:0004674">
    <property type="term" value="F:protein serine/threonine kinase activity"/>
    <property type="evidence" value="ECO:0007669"/>
    <property type="project" value="UniProtKB-KW"/>
</dbReference>
<evidence type="ECO:0000256" key="4">
    <source>
        <dbReference type="ARBA" id="ARBA00022679"/>
    </source>
</evidence>
<dbReference type="PROSITE" id="PS00108">
    <property type="entry name" value="PROTEIN_KINASE_ST"/>
    <property type="match status" value="1"/>
</dbReference>
<dbReference type="AlphaFoldDB" id="A0A5J5B9C2"/>
<evidence type="ECO:0000256" key="3">
    <source>
        <dbReference type="ARBA" id="ARBA00022536"/>
    </source>
</evidence>
<keyword evidence="2 17" id="KW-0723">Serine/threonine-protein kinase</keyword>
<dbReference type="InterPro" id="IPR024171">
    <property type="entry name" value="SRK-like_kinase"/>
</dbReference>
<dbReference type="EMBL" id="CM018038">
    <property type="protein sequence ID" value="KAA8537801.1"/>
    <property type="molecule type" value="Genomic_DNA"/>
</dbReference>
<dbReference type="Pfam" id="PF00954">
    <property type="entry name" value="S_locus_glycop"/>
    <property type="match status" value="1"/>
</dbReference>
<evidence type="ECO:0000256" key="7">
    <source>
        <dbReference type="ARBA" id="ARBA00022741"/>
    </source>
</evidence>
<evidence type="ECO:0000256" key="13">
    <source>
        <dbReference type="ARBA" id="ARBA00023170"/>
    </source>
</evidence>
<dbReference type="PIRSF" id="PIRSF000641">
    <property type="entry name" value="SRK"/>
    <property type="match status" value="1"/>
</dbReference>
<dbReference type="Gene3D" id="3.30.200.20">
    <property type="entry name" value="Phosphorylase Kinase, domain 1"/>
    <property type="match status" value="1"/>
</dbReference>
<reference evidence="22 23" key="1">
    <citation type="submission" date="2019-09" db="EMBL/GenBank/DDBJ databases">
        <title>A chromosome-level genome assembly of the Chinese tupelo Nyssa sinensis.</title>
        <authorList>
            <person name="Yang X."/>
            <person name="Kang M."/>
            <person name="Yang Y."/>
            <person name="Xiong H."/>
            <person name="Wang M."/>
            <person name="Zhang Z."/>
            <person name="Wang Z."/>
            <person name="Wu H."/>
            <person name="Ma T."/>
            <person name="Liu J."/>
            <person name="Xi Z."/>
        </authorList>
    </citation>
    <scope>NUCLEOTIDE SEQUENCE [LARGE SCALE GENOMIC DNA]</scope>
    <source>
        <strain evidence="22">J267</strain>
        <tissue evidence="22">Leaf</tissue>
    </source>
</reference>
<evidence type="ECO:0000256" key="8">
    <source>
        <dbReference type="ARBA" id="ARBA00022777"/>
    </source>
</evidence>
<dbReference type="EC" id="2.7.11.1" evidence="17"/>
<keyword evidence="6" id="KW-0732">Signal</keyword>
<feature type="binding site" evidence="18">
    <location>
        <position position="564"/>
    </location>
    <ligand>
        <name>ATP</name>
        <dbReference type="ChEBI" id="CHEBI:30616"/>
    </ligand>
</feature>
<evidence type="ECO:0000313" key="22">
    <source>
        <dbReference type="EMBL" id="KAA8537801.1"/>
    </source>
</evidence>
<comment type="catalytic activity">
    <reaction evidence="16 17">
        <text>L-seryl-[protein] + ATP = O-phospho-L-seryl-[protein] + ADP + H(+)</text>
        <dbReference type="Rhea" id="RHEA:17989"/>
        <dbReference type="Rhea" id="RHEA-COMP:9863"/>
        <dbReference type="Rhea" id="RHEA-COMP:11604"/>
        <dbReference type="ChEBI" id="CHEBI:15378"/>
        <dbReference type="ChEBI" id="CHEBI:29999"/>
        <dbReference type="ChEBI" id="CHEBI:30616"/>
        <dbReference type="ChEBI" id="CHEBI:83421"/>
        <dbReference type="ChEBI" id="CHEBI:456216"/>
        <dbReference type="EC" id="2.7.11.1"/>
    </reaction>
</comment>
<dbReference type="PROSITE" id="PS50927">
    <property type="entry name" value="BULB_LECTIN"/>
    <property type="match status" value="1"/>
</dbReference>
<keyword evidence="9 17" id="KW-0067">ATP-binding</keyword>
<evidence type="ECO:0000256" key="16">
    <source>
        <dbReference type="ARBA" id="ARBA00048679"/>
    </source>
</evidence>
<keyword evidence="13" id="KW-0675">Receptor</keyword>
<dbReference type="Pfam" id="PF00069">
    <property type="entry name" value="Pkinase"/>
    <property type="match status" value="1"/>
</dbReference>
<dbReference type="GO" id="GO:0005524">
    <property type="term" value="F:ATP binding"/>
    <property type="evidence" value="ECO:0007669"/>
    <property type="project" value="UniProtKB-UniRule"/>
</dbReference>
<keyword evidence="11 19" id="KW-0472">Membrane</keyword>